<evidence type="ECO:0000256" key="5">
    <source>
        <dbReference type="ARBA" id="ARBA00023027"/>
    </source>
</evidence>
<dbReference type="InterPro" id="IPR013149">
    <property type="entry name" value="ADH-like_C"/>
</dbReference>
<dbReference type="InterPro" id="IPR020843">
    <property type="entry name" value="ER"/>
</dbReference>
<dbReference type="PANTHER" id="PTHR43880">
    <property type="entry name" value="ALCOHOL DEHYDROGENASE"/>
    <property type="match status" value="1"/>
</dbReference>
<evidence type="ECO:0000256" key="4">
    <source>
        <dbReference type="ARBA" id="ARBA00023002"/>
    </source>
</evidence>
<evidence type="ECO:0000313" key="8">
    <source>
        <dbReference type="EMBL" id="RRH91844.1"/>
    </source>
</evidence>
<dbReference type="Pfam" id="PF08240">
    <property type="entry name" value="ADH_N"/>
    <property type="match status" value="1"/>
</dbReference>
<keyword evidence="9" id="KW-1185">Reference proteome</keyword>
<dbReference type="RefSeq" id="WP_125006074.1">
    <property type="nucleotide sequence ID" value="NZ_RQXT01000062.1"/>
</dbReference>
<evidence type="ECO:0000259" key="7">
    <source>
        <dbReference type="SMART" id="SM00829"/>
    </source>
</evidence>
<name>A0A3P3EZP1_9HYPH</name>
<comment type="caution">
    <text evidence="8">The sequence shown here is derived from an EMBL/GenBank/DDBJ whole genome shotgun (WGS) entry which is preliminary data.</text>
</comment>
<dbReference type="Proteomes" id="UP000273786">
    <property type="component" value="Unassembled WGS sequence"/>
</dbReference>
<dbReference type="EMBL" id="RQXT01000062">
    <property type="protein sequence ID" value="RRH91844.1"/>
    <property type="molecule type" value="Genomic_DNA"/>
</dbReference>
<dbReference type="Gene3D" id="3.40.50.720">
    <property type="entry name" value="NAD(P)-binding Rossmann-like Domain"/>
    <property type="match status" value="1"/>
</dbReference>
<dbReference type="PANTHER" id="PTHR43880:SF12">
    <property type="entry name" value="ALCOHOL DEHYDROGENASE CLASS-3"/>
    <property type="match status" value="1"/>
</dbReference>
<dbReference type="GO" id="GO:0051903">
    <property type="term" value="F:S-(hydroxymethyl)glutathione dehydrogenase [NAD(P)+] activity"/>
    <property type="evidence" value="ECO:0007669"/>
    <property type="project" value="TreeGrafter"/>
</dbReference>
<gene>
    <name evidence="8" type="ORF">EH240_31845</name>
</gene>
<dbReference type="FunFam" id="3.90.180.10:FF:000067">
    <property type="entry name" value="alcohol dehydrogenase 1-like isoform X1"/>
    <property type="match status" value="1"/>
</dbReference>
<dbReference type="InterPro" id="IPR002328">
    <property type="entry name" value="ADH_Zn_CS"/>
</dbReference>
<comment type="similarity">
    <text evidence="6">Belongs to the zinc-containing alcohol dehydrogenase family.</text>
</comment>
<reference evidence="8 9" key="1">
    <citation type="submission" date="2018-11" db="EMBL/GenBank/DDBJ databases">
        <title>the genome of Mesorhizobium tamadayense DSM 28320.</title>
        <authorList>
            <person name="Gao J."/>
        </authorList>
    </citation>
    <scope>NUCLEOTIDE SEQUENCE [LARGE SCALE GENOMIC DNA]</scope>
    <source>
        <strain evidence="8 9">DSM 28320</strain>
    </source>
</reference>
<proteinExistence type="inferred from homology"/>
<dbReference type="SUPFAM" id="SSF51735">
    <property type="entry name" value="NAD(P)-binding Rossmann-fold domains"/>
    <property type="match status" value="1"/>
</dbReference>
<evidence type="ECO:0000313" key="9">
    <source>
        <dbReference type="Proteomes" id="UP000273786"/>
    </source>
</evidence>
<sequence>MGSPAAICFEPNRPLAVETVRVAPPGHGEAMVEIVASGLCHTDLTALDGVNATSVYPLIPGHEGAGRVVEVGEGVIGLAPGDHVIPLYGPECMHCRMCRSSRTNLCWTIKPTRDKGVMPDGTARFSWDTAPVHHFMGTSTLSRYTVVPEIALAKIRKDAPLDKVCLFGCGVTTGVGAALSEIREGDAVAVFGLGGIGINVIQGARLAGATTIIGVDITDRKNELARAYGMTDFINAGREGAKVVQAIRDLTAGGADVAFECTGIVPVMRQAFDCCHPAWGTAVLLGVEPPGAEMGFPPVGVRYGRTIRGSYFGGVKGRSGLGRLIDFYMDGELDLDRQITHTLALDQVNRGFDLMRTGESVRSVIHFE</sequence>
<dbReference type="AlphaFoldDB" id="A0A3P3EZP1"/>
<evidence type="ECO:0000256" key="1">
    <source>
        <dbReference type="ARBA" id="ARBA00001947"/>
    </source>
</evidence>
<dbReference type="PROSITE" id="PS00059">
    <property type="entry name" value="ADH_ZINC"/>
    <property type="match status" value="1"/>
</dbReference>
<comment type="cofactor">
    <cofactor evidence="1 6">
        <name>Zn(2+)</name>
        <dbReference type="ChEBI" id="CHEBI:29105"/>
    </cofactor>
</comment>
<dbReference type="SMART" id="SM00829">
    <property type="entry name" value="PKS_ER"/>
    <property type="match status" value="1"/>
</dbReference>
<dbReference type="InterPro" id="IPR013154">
    <property type="entry name" value="ADH-like_N"/>
</dbReference>
<dbReference type="OrthoDB" id="9770544at2"/>
<dbReference type="GO" id="GO:0005829">
    <property type="term" value="C:cytosol"/>
    <property type="evidence" value="ECO:0007669"/>
    <property type="project" value="TreeGrafter"/>
</dbReference>
<dbReference type="Gene3D" id="3.90.180.10">
    <property type="entry name" value="Medium-chain alcohol dehydrogenases, catalytic domain"/>
    <property type="match status" value="1"/>
</dbReference>
<dbReference type="InterPro" id="IPR036291">
    <property type="entry name" value="NAD(P)-bd_dom_sf"/>
</dbReference>
<protein>
    <submittedName>
        <fullName evidence="8">S-(Hydroxymethyl)glutathione dehydrogenase</fullName>
    </submittedName>
</protein>
<evidence type="ECO:0000256" key="6">
    <source>
        <dbReference type="RuleBase" id="RU361277"/>
    </source>
</evidence>
<dbReference type="GO" id="GO:0046294">
    <property type="term" value="P:formaldehyde catabolic process"/>
    <property type="evidence" value="ECO:0007669"/>
    <property type="project" value="TreeGrafter"/>
</dbReference>
<evidence type="ECO:0000256" key="2">
    <source>
        <dbReference type="ARBA" id="ARBA00022723"/>
    </source>
</evidence>
<dbReference type="Pfam" id="PF00107">
    <property type="entry name" value="ADH_zinc_N"/>
    <property type="match status" value="1"/>
</dbReference>
<keyword evidence="2 6" id="KW-0479">Metal-binding</keyword>
<dbReference type="GO" id="GO:0008270">
    <property type="term" value="F:zinc ion binding"/>
    <property type="evidence" value="ECO:0007669"/>
    <property type="project" value="InterPro"/>
</dbReference>
<keyword evidence="3 6" id="KW-0862">Zinc</keyword>
<dbReference type="SUPFAM" id="SSF50129">
    <property type="entry name" value="GroES-like"/>
    <property type="match status" value="2"/>
</dbReference>
<feature type="domain" description="Enoyl reductase (ER)" evidence="7">
    <location>
        <begin position="2"/>
        <end position="365"/>
    </location>
</feature>
<organism evidence="8 9">
    <name type="scientific">Mesorhizobium tamadayense</name>
    <dbReference type="NCBI Taxonomy" id="425306"/>
    <lineage>
        <taxon>Bacteria</taxon>
        <taxon>Pseudomonadati</taxon>
        <taxon>Pseudomonadota</taxon>
        <taxon>Alphaproteobacteria</taxon>
        <taxon>Hyphomicrobiales</taxon>
        <taxon>Phyllobacteriaceae</taxon>
        <taxon>Mesorhizobium</taxon>
    </lineage>
</organism>
<dbReference type="FunFam" id="3.40.50.720:FF:000003">
    <property type="entry name" value="S-(hydroxymethyl)glutathione dehydrogenase"/>
    <property type="match status" value="1"/>
</dbReference>
<keyword evidence="5" id="KW-0520">NAD</keyword>
<evidence type="ECO:0000256" key="3">
    <source>
        <dbReference type="ARBA" id="ARBA00022833"/>
    </source>
</evidence>
<keyword evidence="4" id="KW-0560">Oxidoreductase</keyword>
<dbReference type="InterPro" id="IPR011032">
    <property type="entry name" value="GroES-like_sf"/>
</dbReference>
<accession>A0A3P3EZP1</accession>